<sequence>MQQQQPPRDRIAQMQQMSGSSEFQQQQQGQQPGEKPQQMGEGSYEATKDYQERIGRYLEDADVEKDAENAKPRSEEEARELERAEREGQSHSKGEK</sequence>
<keyword evidence="3" id="KW-1185">Reference proteome</keyword>
<dbReference type="AlphaFoldDB" id="A0A934UTA0"/>
<gene>
    <name evidence="2" type="ORF">I8E28_19105</name>
</gene>
<comment type="caution">
    <text evidence="2">The sequence shown here is derived from an EMBL/GenBank/DDBJ whole genome shotgun (WGS) entry which is preliminary data.</text>
</comment>
<name>A0A934UTA0_9BURK</name>
<reference evidence="2" key="1">
    <citation type="submission" date="2020-12" db="EMBL/GenBank/DDBJ databases">
        <title>Ramlibacter sp. nov., isolated from a freshwater alga, Cryptomonas.</title>
        <authorList>
            <person name="Kim H.M."/>
            <person name="Jeon C.O."/>
        </authorList>
    </citation>
    <scope>NUCLEOTIDE SEQUENCE</scope>
    <source>
        <strain evidence="2">CrO1</strain>
    </source>
</reference>
<organism evidence="2 3">
    <name type="scientific">Ramlibacter algicola</name>
    <dbReference type="NCBI Taxonomy" id="2795217"/>
    <lineage>
        <taxon>Bacteria</taxon>
        <taxon>Pseudomonadati</taxon>
        <taxon>Pseudomonadota</taxon>
        <taxon>Betaproteobacteria</taxon>
        <taxon>Burkholderiales</taxon>
        <taxon>Comamonadaceae</taxon>
        <taxon>Ramlibacter</taxon>
    </lineage>
</organism>
<dbReference type="EMBL" id="JAEDAO010000001">
    <property type="protein sequence ID" value="MBK0394721.1"/>
    <property type="molecule type" value="Genomic_DNA"/>
</dbReference>
<proteinExistence type="predicted"/>
<dbReference type="Proteomes" id="UP000617041">
    <property type="component" value="Unassembled WGS sequence"/>
</dbReference>
<evidence type="ECO:0000256" key="1">
    <source>
        <dbReference type="SAM" id="MobiDB-lite"/>
    </source>
</evidence>
<dbReference type="RefSeq" id="WP_200789809.1">
    <property type="nucleotide sequence ID" value="NZ_JAEDAO010000001.1"/>
</dbReference>
<evidence type="ECO:0000313" key="2">
    <source>
        <dbReference type="EMBL" id="MBK0394721.1"/>
    </source>
</evidence>
<protein>
    <submittedName>
        <fullName evidence="2">Uncharacterized protein</fullName>
    </submittedName>
</protein>
<feature type="compositionally biased region" description="Low complexity" evidence="1">
    <location>
        <begin position="13"/>
        <end position="42"/>
    </location>
</feature>
<evidence type="ECO:0000313" key="3">
    <source>
        <dbReference type="Proteomes" id="UP000617041"/>
    </source>
</evidence>
<feature type="compositionally biased region" description="Basic and acidic residues" evidence="1">
    <location>
        <begin position="46"/>
        <end position="96"/>
    </location>
</feature>
<feature type="region of interest" description="Disordered" evidence="1">
    <location>
        <begin position="1"/>
        <end position="96"/>
    </location>
</feature>
<accession>A0A934UTA0</accession>